<evidence type="ECO:0000256" key="16">
    <source>
        <dbReference type="ARBA" id="ARBA00038074"/>
    </source>
</evidence>
<evidence type="ECO:0000256" key="18">
    <source>
        <dbReference type="PIRNR" id="PIRNR037299"/>
    </source>
</evidence>
<dbReference type="OrthoDB" id="4781at2759"/>
<comment type="caution">
    <text evidence="23">The sequence shown here is derived from an EMBL/GenBank/DDBJ whole genome shotgun (WGS) entry which is preliminary data.</text>
</comment>
<feature type="chain" id="PRO_5035169221" description="Crh-like protein" evidence="21">
    <location>
        <begin position="23"/>
        <end position="373"/>
    </location>
</feature>
<evidence type="ECO:0000256" key="8">
    <source>
        <dbReference type="ARBA" id="ARBA00022679"/>
    </source>
</evidence>
<keyword evidence="6" id="KW-0336">GPI-anchor</keyword>
<dbReference type="InterPro" id="IPR050546">
    <property type="entry name" value="Glycosyl_Hydrlase_16"/>
</dbReference>
<keyword evidence="5" id="KW-0134">Cell wall</keyword>
<keyword evidence="24" id="KW-1185">Reference proteome</keyword>
<keyword evidence="4" id="KW-1003">Cell membrane</keyword>
<gene>
    <name evidence="23" type="ORF">PECM_005250</name>
</gene>
<evidence type="ECO:0000256" key="10">
    <source>
        <dbReference type="ARBA" id="ARBA00022801"/>
    </source>
</evidence>
<feature type="domain" description="GH16" evidence="22">
    <location>
        <begin position="24"/>
        <end position="252"/>
    </location>
</feature>
<keyword evidence="15" id="KW-0961">Cell wall biogenesis/degradation</keyword>
<dbReference type="PANTHER" id="PTHR10963:SF27">
    <property type="entry name" value="GLYCOSIDASE-RELATED"/>
    <property type="match status" value="1"/>
</dbReference>
<dbReference type="FunFam" id="2.60.120.200:FF:000152">
    <property type="entry name" value="Cell wall glucanase"/>
    <property type="match status" value="1"/>
</dbReference>
<keyword evidence="11 18" id="KW-0472">Membrane</keyword>
<accession>A0A8J8WKC5</accession>
<dbReference type="GO" id="GO:0031505">
    <property type="term" value="P:fungal-type cell wall organization"/>
    <property type="evidence" value="ECO:0007669"/>
    <property type="project" value="TreeGrafter"/>
</dbReference>
<feature type="active site" description="Proton donor" evidence="19">
    <location>
        <position position="127"/>
    </location>
</feature>
<keyword evidence="9 21" id="KW-0732">Signal</keyword>
<keyword evidence="14 23" id="KW-0326">Glycosidase</keyword>
<evidence type="ECO:0000256" key="19">
    <source>
        <dbReference type="PIRSR" id="PIRSR037299-1"/>
    </source>
</evidence>
<dbReference type="Proteomes" id="UP000631181">
    <property type="component" value="Unassembled WGS sequence"/>
</dbReference>
<evidence type="ECO:0000256" key="9">
    <source>
        <dbReference type="ARBA" id="ARBA00022729"/>
    </source>
</evidence>
<dbReference type="InterPro" id="IPR000757">
    <property type="entry name" value="Beta-glucanase-like"/>
</dbReference>
<evidence type="ECO:0000313" key="23">
    <source>
        <dbReference type="EMBL" id="KAF7716620.1"/>
    </source>
</evidence>
<evidence type="ECO:0000256" key="12">
    <source>
        <dbReference type="ARBA" id="ARBA00023180"/>
    </source>
</evidence>
<dbReference type="GO" id="GO:0008843">
    <property type="term" value="F:endochitinase activity"/>
    <property type="evidence" value="ECO:0007669"/>
    <property type="project" value="UniProtKB-EC"/>
</dbReference>
<dbReference type="CDD" id="cd02183">
    <property type="entry name" value="GH16_fungal_CRH1_transglycosylase"/>
    <property type="match status" value="1"/>
</dbReference>
<evidence type="ECO:0000256" key="1">
    <source>
        <dbReference type="ARBA" id="ARBA00000822"/>
    </source>
</evidence>
<dbReference type="GO" id="GO:0005975">
    <property type="term" value="P:carbohydrate metabolic process"/>
    <property type="evidence" value="ECO:0007669"/>
    <property type="project" value="InterPro"/>
</dbReference>
<dbReference type="GO" id="GO:0016757">
    <property type="term" value="F:glycosyltransferase activity"/>
    <property type="evidence" value="ECO:0007669"/>
    <property type="project" value="UniProtKB-KW"/>
</dbReference>
<feature type="disulfide bond" evidence="20">
    <location>
        <begin position="28"/>
        <end position="35"/>
    </location>
</feature>
<comment type="catalytic activity">
    <reaction evidence="1">
        <text>Random endo-hydrolysis of N-acetyl-beta-D-glucosaminide (1-&gt;4)-beta-linkages in chitin and chitodextrins.</text>
        <dbReference type="EC" id="3.2.1.14"/>
    </reaction>
</comment>
<keyword evidence="12" id="KW-0325">Glycoprotein</keyword>
<evidence type="ECO:0000256" key="2">
    <source>
        <dbReference type="ARBA" id="ARBA00004191"/>
    </source>
</evidence>
<sequence length="373" mass="39693">MYPKYHHRWALVALAATPLCAAQTFTSCNPLEKTCAADVGLPQWEVYTDFTSGSAAFNRWNTTAGKVESTSLGAKFTISEQGDAPTIESDFYIFFGRVEVNMKAANGTGIISTTVMESDDLDEIDWEQISTYDSSIQTNYFGKGNTTLYNRDTTVSVTSPEEEFHTYTVDWTSERIEWLLDGKLVRTLEYADALNGQNYPQTPMRIKIGIWAGGDPSNAQGTITWAGGETDYTTGPFTMYVDSVRVLNYNPASAYTYSDKTGAYTSIKATNSTTSNDKALSSAIVKAANASSSIVSGSTSSSSSVSRSAITATHVSSRTSLPVTAVATASTASVSPSSSPSTSSTPVSAAPATSLVSAGVTLILTMMAALLLL</sequence>
<evidence type="ECO:0000256" key="15">
    <source>
        <dbReference type="ARBA" id="ARBA00023316"/>
    </source>
</evidence>
<comment type="subcellular location">
    <subcellularLocation>
        <location evidence="3">Cell membrane</location>
        <topology evidence="3">Lipid-anchor</topology>
        <topology evidence="3">GPI-anchor</topology>
    </subcellularLocation>
    <subcellularLocation>
        <location evidence="2">Secreted</location>
        <location evidence="2">Cell wall</location>
    </subcellularLocation>
</comment>
<dbReference type="GO" id="GO:0009277">
    <property type="term" value="C:fungal-type cell wall"/>
    <property type="evidence" value="ECO:0007669"/>
    <property type="project" value="TreeGrafter"/>
</dbReference>
<dbReference type="EC" id="3.2.-.-" evidence="18"/>
<dbReference type="GO" id="GO:0098552">
    <property type="term" value="C:side of membrane"/>
    <property type="evidence" value="ECO:0007669"/>
    <property type="project" value="UniProtKB-KW"/>
</dbReference>
<evidence type="ECO:0000256" key="11">
    <source>
        <dbReference type="ARBA" id="ARBA00023136"/>
    </source>
</evidence>
<dbReference type="AlphaFoldDB" id="A0A8J8WKC5"/>
<keyword evidence="5" id="KW-0964">Secreted</keyword>
<comment type="similarity">
    <text evidence="16">Belongs to the glycosyl hydrolase 16 family. CRH1 subfamily.</text>
</comment>
<evidence type="ECO:0000259" key="22">
    <source>
        <dbReference type="PROSITE" id="PS51762"/>
    </source>
</evidence>
<dbReference type="PANTHER" id="PTHR10963">
    <property type="entry name" value="GLYCOSYL HYDROLASE-RELATED"/>
    <property type="match status" value="1"/>
</dbReference>
<evidence type="ECO:0000256" key="14">
    <source>
        <dbReference type="ARBA" id="ARBA00023295"/>
    </source>
</evidence>
<protein>
    <recommendedName>
        <fullName evidence="18">Crh-like protein</fullName>
        <ecNumber evidence="18">3.2.-.-</ecNumber>
    </recommendedName>
</protein>
<keyword evidence="10 18" id="KW-0378">Hydrolase</keyword>
<dbReference type="Pfam" id="PF00722">
    <property type="entry name" value="Glyco_hydro_16"/>
    <property type="match status" value="1"/>
</dbReference>
<evidence type="ECO:0000256" key="3">
    <source>
        <dbReference type="ARBA" id="ARBA00004609"/>
    </source>
</evidence>
<keyword evidence="13" id="KW-0449">Lipoprotein</keyword>
<dbReference type="GO" id="GO:0005886">
    <property type="term" value="C:plasma membrane"/>
    <property type="evidence" value="ECO:0007669"/>
    <property type="project" value="UniProtKB-SubCell"/>
</dbReference>
<evidence type="ECO:0000256" key="7">
    <source>
        <dbReference type="ARBA" id="ARBA00022676"/>
    </source>
</evidence>
<dbReference type="SUPFAM" id="SSF49899">
    <property type="entry name" value="Concanavalin A-like lectins/glucanases"/>
    <property type="match status" value="1"/>
</dbReference>
<evidence type="ECO:0000256" key="17">
    <source>
        <dbReference type="ARBA" id="ARBA00093308"/>
    </source>
</evidence>
<feature type="signal peptide" evidence="21">
    <location>
        <begin position="1"/>
        <end position="22"/>
    </location>
</feature>
<evidence type="ECO:0000256" key="21">
    <source>
        <dbReference type="SAM" id="SignalP"/>
    </source>
</evidence>
<dbReference type="PROSITE" id="PS51257">
    <property type="entry name" value="PROKAR_LIPOPROTEIN"/>
    <property type="match status" value="1"/>
</dbReference>
<proteinExistence type="inferred from homology"/>
<keyword evidence="8" id="KW-0808">Transferase</keyword>
<evidence type="ECO:0000313" key="24">
    <source>
        <dbReference type="Proteomes" id="UP000631181"/>
    </source>
</evidence>
<evidence type="ECO:0000256" key="20">
    <source>
        <dbReference type="PIRSR" id="PIRSR037299-2"/>
    </source>
</evidence>
<keyword evidence="7" id="KW-0328">Glycosyltransferase</keyword>
<evidence type="ECO:0000256" key="6">
    <source>
        <dbReference type="ARBA" id="ARBA00022622"/>
    </source>
</evidence>
<feature type="active site" description="Proton donor" evidence="19">
    <location>
        <position position="123"/>
    </location>
</feature>
<dbReference type="InterPro" id="IPR013320">
    <property type="entry name" value="ConA-like_dom_sf"/>
</dbReference>
<dbReference type="Gene3D" id="2.60.120.200">
    <property type="match status" value="1"/>
</dbReference>
<dbReference type="PROSITE" id="PS51762">
    <property type="entry name" value="GH16_2"/>
    <property type="match status" value="1"/>
</dbReference>
<dbReference type="InterPro" id="IPR017168">
    <property type="entry name" value="CHR-like"/>
</dbReference>
<reference evidence="23" key="1">
    <citation type="journal article" date="2020" name="Front. Microbiol.">
        <title>Gene regulatory networks of Penicillium echinulatum 2HH and Penicillium oxalicum 114-2 inferred by a computational biology approach.</title>
        <authorList>
            <person name="Lenz A.R."/>
            <person name="Galan-Vasquez E."/>
            <person name="Balbinot E."/>
            <person name="De Abreu F.P."/>
            <person name="De Oliveira N.S."/>
            <person name="Da Rosa L.O."/>
            <person name="De Avila E Silva S."/>
            <person name="Camassola M."/>
            <person name="Dillon A.J.P."/>
            <person name="Perez-Rueda E."/>
        </authorList>
    </citation>
    <scope>NUCLEOTIDE SEQUENCE</scope>
    <source>
        <strain evidence="23">S1M29</strain>
    </source>
</reference>
<dbReference type="PIRSF" id="PIRSF037299">
    <property type="entry name" value="Glycosidase_CRH1_prd"/>
    <property type="match status" value="1"/>
</dbReference>
<evidence type="ECO:0000256" key="13">
    <source>
        <dbReference type="ARBA" id="ARBA00023288"/>
    </source>
</evidence>
<evidence type="ECO:0000256" key="5">
    <source>
        <dbReference type="ARBA" id="ARBA00022512"/>
    </source>
</evidence>
<name>A0A8J8WKC5_9EURO</name>
<evidence type="ECO:0000256" key="4">
    <source>
        <dbReference type="ARBA" id="ARBA00022475"/>
    </source>
</evidence>
<comment type="function">
    <text evidence="17">Dual chitinase/transglycosylase that plays a role in cell wall architecture. Chitinase and transglycosylase activities are coupled. Required for the polysaccharide cross-linking at the septa and the cell wall. More specifically, transfers chitin to 1,6-beta-glucan in the cell wall.</text>
</comment>
<organism evidence="23 24">
    <name type="scientific">Penicillium ucsense</name>
    <dbReference type="NCBI Taxonomy" id="2839758"/>
    <lineage>
        <taxon>Eukaryota</taxon>
        <taxon>Fungi</taxon>
        <taxon>Dikarya</taxon>
        <taxon>Ascomycota</taxon>
        <taxon>Pezizomycotina</taxon>
        <taxon>Eurotiomycetes</taxon>
        <taxon>Eurotiomycetidae</taxon>
        <taxon>Eurotiales</taxon>
        <taxon>Aspergillaceae</taxon>
        <taxon>Penicillium</taxon>
    </lineage>
</organism>
<dbReference type="EMBL" id="WIWV01000037">
    <property type="protein sequence ID" value="KAF7716620.1"/>
    <property type="molecule type" value="Genomic_DNA"/>
</dbReference>
<keyword evidence="20" id="KW-1015">Disulfide bond</keyword>